<accession>A0A8S5RML8</accession>
<reference evidence="1" key="1">
    <citation type="journal article" date="2021" name="Proc. Natl. Acad. Sci. U.S.A.">
        <title>A Catalog of Tens of Thousands of Viruses from Human Metagenomes Reveals Hidden Associations with Chronic Diseases.</title>
        <authorList>
            <person name="Tisza M.J."/>
            <person name="Buck C.B."/>
        </authorList>
    </citation>
    <scope>NUCLEOTIDE SEQUENCE</scope>
    <source>
        <strain evidence="1">CtviY17</strain>
    </source>
</reference>
<evidence type="ECO:0000313" key="1">
    <source>
        <dbReference type="EMBL" id="DAE32317.1"/>
    </source>
</evidence>
<organism evidence="1">
    <name type="scientific">virus sp. ctviY17</name>
    <dbReference type="NCBI Taxonomy" id="2825828"/>
    <lineage>
        <taxon>Viruses</taxon>
    </lineage>
</organism>
<proteinExistence type="predicted"/>
<dbReference type="EMBL" id="BK059120">
    <property type="protein sequence ID" value="DAE32317.1"/>
    <property type="molecule type" value="Genomic_DNA"/>
</dbReference>
<name>A0A8S5RML8_9VIRU</name>
<protein>
    <submittedName>
        <fullName evidence="1">Uncharacterized protein</fullName>
    </submittedName>
</protein>
<sequence>MNANDKLKKWLDHNYLIKRDERMITNKTSQKDDFLDSVYDRISEGKHLDTDEIEQLIYDYRDMHVDEISGDDLRWVKSMTSIIKIRDKYFAIDWFKALTEYQENGIDDQPYEVKKVEKMVPVTEWIPVKQDS</sequence>